<evidence type="ECO:0000313" key="2">
    <source>
        <dbReference type="EMBL" id="HIU03441.1"/>
    </source>
</evidence>
<dbReference type="InterPro" id="IPR021359">
    <property type="entry name" value="DUF2812"/>
</dbReference>
<keyword evidence="1" id="KW-1133">Transmembrane helix</keyword>
<sequence length="179" mass="21606">MSQEIRKTHRVFMAWEYKQEEEWLNRMSRSGWQLVKGGCFSQEFVKDDARQYCIRLDYKKMPAGKEADRYIETFEEQGWEHLNTTFNDWHYFRKQIKEGEPESAYEIYTDMESVQEMMNRWKGLAYGCSAALLILSIVYIYLYAVSGFMFYWISIGVFLIMLIWLLANTRKMNADRHME</sequence>
<protein>
    <submittedName>
        <fullName evidence="2">DUF2812 domain-containing protein</fullName>
    </submittedName>
</protein>
<name>A0A9D1KWN4_9FIRM</name>
<reference evidence="2" key="1">
    <citation type="submission" date="2020-10" db="EMBL/GenBank/DDBJ databases">
        <authorList>
            <person name="Gilroy R."/>
        </authorList>
    </citation>
    <scope>NUCLEOTIDE SEQUENCE</scope>
    <source>
        <strain evidence="2">CHK187-14744</strain>
    </source>
</reference>
<dbReference type="AlphaFoldDB" id="A0A9D1KWN4"/>
<comment type="caution">
    <text evidence="2">The sequence shown here is derived from an EMBL/GenBank/DDBJ whole genome shotgun (WGS) entry which is preliminary data.</text>
</comment>
<gene>
    <name evidence="2" type="ORF">IAB63_09350</name>
</gene>
<keyword evidence="1" id="KW-0472">Membrane</keyword>
<dbReference type="Pfam" id="PF11193">
    <property type="entry name" value="DUF2812"/>
    <property type="match status" value="1"/>
</dbReference>
<evidence type="ECO:0000256" key="1">
    <source>
        <dbReference type="SAM" id="Phobius"/>
    </source>
</evidence>
<dbReference type="EMBL" id="DVLT01000055">
    <property type="protein sequence ID" value="HIU03441.1"/>
    <property type="molecule type" value="Genomic_DNA"/>
</dbReference>
<evidence type="ECO:0000313" key="3">
    <source>
        <dbReference type="Proteomes" id="UP000824164"/>
    </source>
</evidence>
<feature type="transmembrane region" description="Helical" evidence="1">
    <location>
        <begin position="148"/>
        <end position="167"/>
    </location>
</feature>
<proteinExistence type="predicted"/>
<feature type="transmembrane region" description="Helical" evidence="1">
    <location>
        <begin position="123"/>
        <end position="142"/>
    </location>
</feature>
<reference evidence="2" key="2">
    <citation type="journal article" date="2021" name="PeerJ">
        <title>Extensive microbial diversity within the chicken gut microbiome revealed by metagenomics and culture.</title>
        <authorList>
            <person name="Gilroy R."/>
            <person name="Ravi A."/>
            <person name="Getino M."/>
            <person name="Pursley I."/>
            <person name="Horton D.L."/>
            <person name="Alikhan N.F."/>
            <person name="Baker D."/>
            <person name="Gharbi K."/>
            <person name="Hall N."/>
            <person name="Watson M."/>
            <person name="Adriaenssens E.M."/>
            <person name="Foster-Nyarko E."/>
            <person name="Jarju S."/>
            <person name="Secka A."/>
            <person name="Antonio M."/>
            <person name="Oren A."/>
            <person name="Chaudhuri R.R."/>
            <person name="La Ragione R."/>
            <person name="Hildebrand F."/>
            <person name="Pallen M.J."/>
        </authorList>
    </citation>
    <scope>NUCLEOTIDE SEQUENCE</scope>
    <source>
        <strain evidence="2">CHK187-14744</strain>
    </source>
</reference>
<accession>A0A9D1KWN4</accession>
<keyword evidence="1" id="KW-0812">Transmembrane</keyword>
<dbReference type="Proteomes" id="UP000824164">
    <property type="component" value="Unassembled WGS sequence"/>
</dbReference>
<organism evidence="2 3">
    <name type="scientific">Candidatus Onthocola gallistercoris</name>
    <dbReference type="NCBI Taxonomy" id="2840876"/>
    <lineage>
        <taxon>Bacteria</taxon>
        <taxon>Bacillati</taxon>
        <taxon>Bacillota</taxon>
        <taxon>Bacilli</taxon>
        <taxon>Candidatus Onthocola</taxon>
    </lineage>
</organism>